<dbReference type="RefSeq" id="WP_011899976.1">
    <property type="nucleotide sequence ID" value="NZ_JAAVJF010000001.1"/>
</dbReference>
<dbReference type="Proteomes" id="UP000554766">
    <property type="component" value="Unassembled WGS sequence"/>
</dbReference>
<dbReference type="GeneID" id="5054804"/>
<feature type="transmembrane region" description="Helical" evidence="1">
    <location>
        <begin position="6"/>
        <end position="25"/>
    </location>
</feature>
<dbReference type="AlphaFoldDB" id="A0A7L4P7F7"/>
<proteinExistence type="predicted"/>
<accession>A0A7L4P7F7</accession>
<sequence>MLRLVVIGIALIALGFALLGLAALLTTAKNAAVAGGAVGCVLVFFVPICFGGGAPEAVYIGVAVAAVLMFATAVLQWLLLKKAAG</sequence>
<keyword evidence="1" id="KW-0812">Transmembrane</keyword>
<evidence type="ECO:0000313" key="2">
    <source>
        <dbReference type="EMBL" id="NYR14961.1"/>
    </source>
</evidence>
<name>A0A7L4P7F7_9CREN</name>
<organism evidence="2 3">
    <name type="scientific">Pyrobaculum arsenaticum</name>
    <dbReference type="NCBI Taxonomy" id="121277"/>
    <lineage>
        <taxon>Archaea</taxon>
        <taxon>Thermoproteota</taxon>
        <taxon>Thermoprotei</taxon>
        <taxon>Thermoproteales</taxon>
        <taxon>Thermoproteaceae</taxon>
        <taxon>Pyrobaculum</taxon>
    </lineage>
</organism>
<feature type="transmembrane region" description="Helical" evidence="1">
    <location>
        <begin position="59"/>
        <end position="80"/>
    </location>
</feature>
<protein>
    <recommendedName>
        <fullName evidence="4">DUF131 domain-containing protein</fullName>
    </recommendedName>
</protein>
<keyword evidence="1" id="KW-0472">Membrane</keyword>
<evidence type="ECO:0000313" key="3">
    <source>
        <dbReference type="Proteomes" id="UP000554766"/>
    </source>
</evidence>
<keyword evidence="3" id="KW-1185">Reference proteome</keyword>
<reference evidence="2 3" key="1">
    <citation type="journal article" date="2020" name="Nat. Commun.">
        <title>The structures of two archaeal type IV pili illuminate evolutionary relationships.</title>
        <authorList>
            <person name="Wang F."/>
            <person name="Baquero D.P."/>
            <person name="Su Z."/>
            <person name="Beltran L.C."/>
            <person name="Prangishvili D."/>
            <person name="Krupovic M."/>
            <person name="Egelman E.H."/>
        </authorList>
    </citation>
    <scope>NUCLEOTIDE SEQUENCE [LARGE SCALE GENOMIC DNA]</scope>
    <source>
        <strain evidence="2 3">2GA</strain>
    </source>
</reference>
<dbReference type="EMBL" id="JAAVJF010000001">
    <property type="protein sequence ID" value="NYR14961.1"/>
    <property type="molecule type" value="Genomic_DNA"/>
</dbReference>
<dbReference type="OMA" id="MWLTARE"/>
<comment type="caution">
    <text evidence="2">The sequence shown here is derived from an EMBL/GenBank/DDBJ whole genome shotgun (WGS) entry which is preliminary data.</text>
</comment>
<evidence type="ECO:0000256" key="1">
    <source>
        <dbReference type="SAM" id="Phobius"/>
    </source>
</evidence>
<keyword evidence="1" id="KW-1133">Transmembrane helix</keyword>
<feature type="transmembrane region" description="Helical" evidence="1">
    <location>
        <begin position="32"/>
        <end position="53"/>
    </location>
</feature>
<evidence type="ECO:0008006" key="4">
    <source>
        <dbReference type="Google" id="ProtNLM"/>
    </source>
</evidence>
<gene>
    <name evidence="2" type="ORF">HC235_03095</name>
</gene>